<accession>A0ACC1SAG9</accession>
<comment type="caution">
    <text evidence="1">The sequence shown here is derived from an EMBL/GenBank/DDBJ whole genome shotgun (WGS) entry which is preliminary data.</text>
</comment>
<keyword evidence="2" id="KW-1185">Reference proteome</keyword>
<name>A0ACC1SAG9_9HYPO</name>
<evidence type="ECO:0000313" key="1">
    <source>
        <dbReference type="EMBL" id="KAJ3535430.1"/>
    </source>
</evidence>
<protein>
    <submittedName>
        <fullName evidence="1">Uncharacterized protein</fullName>
    </submittedName>
</protein>
<sequence length="83" mass="8989">MDSQQNTSSSYSFIVPLRSEDTTSSMKCHRSSPPPPSDTPVAAQRTSEPRPAAYDNGSKLTRDFELSGIGSQFDGIDTGYSKL</sequence>
<proteinExistence type="predicted"/>
<dbReference type="EMBL" id="JANRMS010000712">
    <property type="protein sequence ID" value="KAJ3535430.1"/>
    <property type="molecule type" value="Genomic_DNA"/>
</dbReference>
<dbReference type="Proteomes" id="UP001148629">
    <property type="component" value="Unassembled WGS sequence"/>
</dbReference>
<reference evidence="1" key="1">
    <citation type="submission" date="2022-08" db="EMBL/GenBank/DDBJ databases">
        <title>Genome Sequence of Fusarium decemcellulare.</title>
        <authorList>
            <person name="Buettner E."/>
        </authorList>
    </citation>
    <scope>NUCLEOTIDE SEQUENCE</scope>
    <source>
        <strain evidence="1">Babe19</strain>
    </source>
</reference>
<organism evidence="1 2">
    <name type="scientific">Fusarium decemcellulare</name>
    <dbReference type="NCBI Taxonomy" id="57161"/>
    <lineage>
        <taxon>Eukaryota</taxon>
        <taxon>Fungi</taxon>
        <taxon>Dikarya</taxon>
        <taxon>Ascomycota</taxon>
        <taxon>Pezizomycotina</taxon>
        <taxon>Sordariomycetes</taxon>
        <taxon>Hypocreomycetidae</taxon>
        <taxon>Hypocreales</taxon>
        <taxon>Nectriaceae</taxon>
        <taxon>Fusarium</taxon>
        <taxon>Fusarium decemcellulare species complex</taxon>
    </lineage>
</organism>
<gene>
    <name evidence="1" type="ORF">NM208_g7136</name>
</gene>
<evidence type="ECO:0000313" key="2">
    <source>
        <dbReference type="Proteomes" id="UP001148629"/>
    </source>
</evidence>